<evidence type="ECO:0000313" key="1">
    <source>
        <dbReference type="EMBL" id="KIL53567.1"/>
    </source>
</evidence>
<name>A0A0C2VXL3_9BACL</name>
<evidence type="ECO:0000313" key="2">
    <source>
        <dbReference type="Proteomes" id="UP000031950"/>
    </source>
</evidence>
<organism evidence="1 2">
    <name type="scientific">Jeotgalibacillus alimentarius</name>
    <dbReference type="NCBI Taxonomy" id="135826"/>
    <lineage>
        <taxon>Bacteria</taxon>
        <taxon>Bacillati</taxon>
        <taxon>Bacillota</taxon>
        <taxon>Bacilli</taxon>
        <taxon>Bacillales</taxon>
        <taxon>Caryophanaceae</taxon>
        <taxon>Jeotgalibacillus</taxon>
    </lineage>
</organism>
<accession>A0A0C2VXL3</accession>
<dbReference type="Proteomes" id="UP000031950">
    <property type="component" value="Unassembled WGS sequence"/>
</dbReference>
<reference evidence="1 2" key="1">
    <citation type="submission" date="2015-01" db="EMBL/GenBank/DDBJ databases">
        <title>Genome sequence of Jeotgalibacillus alimentarius.</title>
        <authorList>
            <person name="Goh K.M."/>
            <person name="Chan K.-G."/>
            <person name="Yaakop A.S."/>
            <person name="Ee R."/>
            <person name="Gan H.M."/>
            <person name="Chan C.S."/>
        </authorList>
    </citation>
    <scope>NUCLEOTIDE SEQUENCE [LARGE SCALE GENOMIC DNA]</scope>
    <source>
        <strain evidence="1 2">YKJ-13</strain>
    </source>
</reference>
<sequence length="278" mass="32724">MTDLKGSLLEHVFTAQSRIDFFSFLEKANAFIFHDAYPQLLLYEKSKEENKNYMHLLPQFGVSAFMEPIWQTFLQHQHSQLLTIALIINEQHYIETRLISNAYYRTHVYESLLFKYQEFFHLNHVIFPYEVDQRVKVIGLNVSHFAPLEQRIELGKKLYGMLYASPYQLKNILRFVESKTHTGSRSDYWPHVFSSRQSRGIFSPELNTAWENHEHVFTNEDWYQTGGALQYFEEVTLPEKLDVTRKYASTLAIVRTGAGLLSLKDKFIKEAHTKGEKE</sequence>
<evidence type="ECO:0008006" key="3">
    <source>
        <dbReference type="Google" id="ProtNLM"/>
    </source>
</evidence>
<dbReference type="EMBL" id="JXRQ01000008">
    <property type="protein sequence ID" value="KIL53567.1"/>
    <property type="molecule type" value="Genomic_DNA"/>
</dbReference>
<dbReference type="STRING" id="135826.KP77_05430"/>
<proteinExistence type="predicted"/>
<dbReference type="InterPro" id="IPR019658">
    <property type="entry name" value="DUF2515"/>
</dbReference>
<dbReference type="PATRIC" id="fig|135826.4.peg.539"/>
<dbReference type="Pfam" id="PF10720">
    <property type="entry name" value="DUF2515"/>
    <property type="match status" value="1"/>
</dbReference>
<protein>
    <recommendedName>
        <fullName evidence="3">DUF2515 domain-containing protein</fullName>
    </recommendedName>
</protein>
<keyword evidence="2" id="KW-1185">Reference proteome</keyword>
<comment type="caution">
    <text evidence="1">The sequence shown here is derived from an EMBL/GenBank/DDBJ whole genome shotgun (WGS) entry which is preliminary data.</text>
</comment>
<dbReference type="AlphaFoldDB" id="A0A0C2VXL3"/>
<gene>
    <name evidence="1" type="ORF">KP77_05430</name>
</gene>